<evidence type="ECO:0000313" key="2">
    <source>
        <dbReference type="Proteomes" id="UP001321479"/>
    </source>
</evidence>
<organism evidence="1 2">
    <name type="scientific">Cotonvirus japonicus</name>
    <dbReference type="NCBI Taxonomy" id="2811091"/>
    <lineage>
        <taxon>Viruses</taxon>
        <taxon>Varidnaviria</taxon>
        <taxon>Bamfordvirae</taxon>
        <taxon>Nucleocytoviricota</taxon>
        <taxon>Megaviricetes</taxon>
        <taxon>Imitervirales</taxon>
        <taxon>Mimiviridae</taxon>
        <taxon>Megamimivirinae</taxon>
        <taxon>Cotonvirus</taxon>
        <taxon>Cotonvirus japonicum</taxon>
    </lineage>
</organism>
<dbReference type="GeneID" id="80558700"/>
<proteinExistence type="predicted"/>
<dbReference type="InterPro" id="IPR025533">
    <property type="entry name" value="DUF4419"/>
</dbReference>
<dbReference type="Pfam" id="PF14388">
    <property type="entry name" value="DUF4419"/>
    <property type="match status" value="1"/>
</dbReference>
<reference evidence="1 2" key="1">
    <citation type="submission" date="2021-02" db="EMBL/GenBank/DDBJ databases">
        <title>Cotonvirus japonicus, which uses Golgi apparatus of host cells for its virion factory, phylogenetically links tailed tupanvirus and icosahedral mimivirus.</title>
        <authorList>
            <person name="Takahashi H."/>
            <person name="Fukaya S."/>
            <person name="Song C."/>
            <person name="Murata K."/>
            <person name="Takemura M."/>
        </authorList>
    </citation>
    <scope>NUCLEOTIDE SEQUENCE [LARGE SCALE GENOMIC DNA]</scope>
</reference>
<dbReference type="PANTHER" id="PTHR31252:SF11">
    <property type="entry name" value="DUF4419 DOMAIN-CONTAINING PROTEIN"/>
    <property type="match status" value="1"/>
</dbReference>
<dbReference type="RefSeq" id="YP_010842103.1">
    <property type="nucleotide sequence ID" value="NC_079139.1"/>
</dbReference>
<name>A0ABM7NTJ7_9VIRU</name>
<keyword evidence="2" id="KW-1185">Reference proteome</keyword>
<protein>
    <submittedName>
        <fullName evidence="1">DUF4419 superfamily protein</fullName>
    </submittedName>
</protein>
<dbReference type="PANTHER" id="PTHR31252">
    <property type="entry name" value="DUF4419 DOMAIN-CONTAINING PROTEIN"/>
    <property type="match status" value="1"/>
</dbReference>
<sequence length="470" mass="54714">MAKFIINENLSSVELDLTEQDLIVEKSNIFHQIYELEKTIQRSKSNALFDMLYYAWANHVPVKIRPDDLWLLILSQFAIHVNLNPEPYRQFFADKNNLNGVTTLEVKYDDHNDISTVPIDDFIDKITNGLENRITSNNLVREFQCDFSTSNKFTTLTSKIIFMYLSEKFFSYKMLLSCGIPSIELDGTLEDWEQFRKKITMIVGTVSGAQEESNISIKNWTLQLLDIANQIINSIKNPETGVKFMEKMFYIERCGSGSQESLQGWIVNLFLYNKEFTRINHVYVPYTHDYGSNNIIFLNDFAEFIVKCPFELVSLSGTENYTINSGIFGFNIENGQLRTITGFNVTKDEYVGWTFDGSTKHMMNIEFSQENYSKIKYNNLLIHEHYDITKEESEYKKNYDCTNLIIYYVNGKFKFTYLSKNINDKSPCIYYSSVKFESGKTIQSSSGDSLIEYCLGKNPIKIYEQRTYDQ</sequence>
<dbReference type="EMBL" id="AP024483">
    <property type="protein sequence ID" value="BCS83495.1"/>
    <property type="molecule type" value="Genomic_DNA"/>
</dbReference>
<accession>A0ABM7NTJ7</accession>
<dbReference type="Proteomes" id="UP001321479">
    <property type="component" value="Segment"/>
</dbReference>
<evidence type="ECO:0000313" key="1">
    <source>
        <dbReference type="EMBL" id="BCS83495.1"/>
    </source>
</evidence>